<dbReference type="AlphaFoldDB" id="A0A5B7H3Q6"/>
<accession>A0A5B7H3Q6</accession>
<sequence>MSLDAVDLLVTNSASPPRDPRHRFEGLFVNTRNCGDVAGERRAYTIGFIQ</sequence>
<reference evidence="1 2" key="1">
    <citation type="submission" date="2019-05" db="EMBL/GenBank/DDBJ databases">
        <title>Another draft genome of Portunus trituberculatus and its Hox gene families provides insights of decapod evolution.</title>
        <authorList>
            <person name="Jeong J.-H."/>
            <person name="Song I."/>
            <person name="Kim S."/>
            <person name="Choi T."/>
            <person name="Kim D."/>
            <person name="Ryu S."/>
            <person name="Kim W."/>
        </authorList>
    </citation>
    <scope>NUCLEOTIDE SEQUENCE [LARGE SCALE GENOMIC DNA]</scope>
    <source>
        <tissue evidence="1">Muscle</tissue>
    </source>
</reference>
<evidence type="ECO:0000313" key="2">
    <source>
        <dbReference type="Proteomes" id="UP000324222"/>
    </source>
</evidence>
<proteinExistence type="predicted"/>
<gene>
    <name evidence="1" type="ORF">E2C01_058802</name>
</gene>
<dbReference type="Proteomes" id="UP000324222">
    <property type="component" value="Unassembled WGS sequence"/>
</dbReference>
<evidence type="ECO:0000313" key="1">
    <source>
        <dbReference type="EMBL" id="MPC64683.1"/>
    </source>
</evidence>
<name>A0A5B7H3Q6_PORTR</name>
<organism evidence="1 2">
    <name type="scientific">Portunus trituberculatus</name>
    <name type="common">Swimming crab</name>
    <name type="synonym">Neptunus trituberculatus</name>
    <dbReference type="NCBI Taxonomy" id="210409"/>
    <lineage>
        <taxon>Eukaryota</taxon>
        <taxon>Metazoa</taxon>
        <taxon>Ecdysozoa</taxon>
        <taxon>Arthropoda</taxon>
        <taxon>Crustacea</taxon>
        <taxon>Multicrustacea</taxon>
        <taxon>Malacostraca</taxon>
        <taxon>Eumalacostraca</taxon>
        <taxon>Eucarida</taxon>
        <taxon>Decapoda</taxon>
        <taxon>Pleocyemata</taxon>
        <taxon>Brachyura</taxon>
        <taxon>Eubrachyura</taxon>
        <taxon>Portunoidea</taxon>
        <taxon>Portunidae</taxon>
        <taxon>Portuninae</taxon>
        <taxon>Portunus</taxon>
    </lineage>
</organism>
<keyword evidence="2" id="KW-1185">Reference proteome</keyword>
<protein>
    <submittedName>
        <fullName evidence="1">Uncharacterized protein</fullName>
    </submittedName>
</protein>
<dbReference type="EMBL" id="VSRR010022424">
    <property type="protein sequence ID" value="MPC64683.1"/>
    <property type="molecule type" value="Genomic_DNA"/>
</dbReference>
<comment type="caution">
    <text evidence="1">The sequence shown here is derived from an EMBL/GenBank/DDBJ whole genome shotgun (WGS) entry which is preliminary data.</text>
</comment>